<comment type="caution">
    <text evidence="1">The sequence shown here is derived from an EMBL/GenBank/DDBJ whole genome shotgun (WGS) entry which is preliminary data.</text>
</comment>
<dbReference type="OrthoDB" id="2267388at2759"/>
<reference evidence="1" key="1">
    <citation type="submission" date="2020-12" db="EMBL/GenBank/DDBJ databases">
        <title>Metabolic potential, ecology and presence of endohyphal bacteria is reflected in genomic diversity of Mucoromycotina.</title>
        <authorList>
            <person name="Muszewska A."/>
            <person name="Okrasinska A."/>
            <person name="Steczkiewicz K."/>
            <person name="Drgas O."/>
            <person name="Orlowska M."/>
            <person name="Perlinska-Lenart U."/>
            <person name="Aleksandrzak-Piekarczyk T."/>
            <person name="Szatraj K."/>
            <person name="Zielenkiewicz U."/>
            <person name="Pilsyk S."/>
            <person name="Malc E."/>
            <person name="Mieczkowski P."/>
            <person name="Kruszewska J.S."/>
            <person name="Biernat P."/>
            <person name="Pawlowska J."/>
        </authorList>
    </citation>
    <scope>NUCLEOTIDE SEQUENCE</scope>
    <source>
        <strain evidence="1">WA0000017839</strain>
    </source>
</reference>
<dbReference type="EMBL" id="JAEPRD010000043">
    <property type="protein sequence ID" value="KAG2204559.1"/>
    <property type="molecule type" value="Genomic_DNA"/>
</dbReference>
<protein>
    <submittedName>
        <fullName evidence="1">Uncharacterized protein</fullName>
    </submittedName>
</protein>
<accession>A0A8H7R512</accession>
<proteinExistence type="predicted"/>
<dbReference type="Proteomes" id="UP000603453">
    <property type="component" value="Unassembled WGS sequence"/>
</dbReference>
<sequence>MVEYALAEYELKQLSCAYHGSSINVAPLVKHYDERDVIVLARKIHGGEIGITRALMCSLNMFRPLSLQHTKVDSGGSCSREYARKMLISKRCQSTGQSINYSCITYQEYILSGVGSVATTLHDMQEN</sequence>
<dbReference type="AlphaFoldDB" id="A0A8H7R512"/>
<keyword evidence="2" id="KW-1185">Reference proteome</keyword>
<evidence type="ECO:0000313" key="2">
    <source>
        <dbReference type="Proteomes" id="UP000603453"/>
    </source>
</evidence>
<gene>
    <name evidence="1" type="ORF">INT47_012618</name>
</gene>
<name>A0A8H7R512_9FUNG</name>
<organism evidence="1 2">
    <name type="scientific">Mucor saturninus</name>
    <dbReference type="NCBI Taxonomy" id="64648"/>
    <lineage>
        <taxon>Eukaryota</taxon>
        <taxon>Fungi</taxon>
        <taxon>Fungi incertae sedis</taxon>
        <taxon>Mucoromycota</taxon>
        <taxon>Mucoromycotina</taxon>
        <taxon>Mucoromycetes</taxon>
        <taxon>Mucorales</taxon>
        <taxon>Mucorineae</taxon>
        <taxon>Mucoraceae</taxon>
        <taxon>Mucor</taxon>
    </lineage>
</organism>
<evidence type="ECO:0000313" key="1">
    <source>
        <dbReference type="EMBL" id="KAG2204559.1"/>
    </source>
</evidence>